<evidence type="ECO:0000313" key="3">
    <source>
        <dbReference type="EMBL" id="KAG9475695.1"/>
    </source>
</evidence>
<keyword evidence="4" id="KW-1185">Reference proteome</keyword>
<reference evidence="3" key="1">
    <citation type="thesis" date="2020" institute="ProQuest LLC" country="789 East Eisenhower Parkway, Ann Arbor, MI, USA">
        <title>Comparative Genomics and Chromosome Evolution.</title>
        <authorList>
            <person name="Mudd A.B."/>
        </authorList>
    </citation>
    <scope>NUCLEOTIDE SEQUENCE</scope>
    <source>
        <strain evidence="3">HN-11 Male</strain>
        <tissue evidence="3">Kidney and liver</tissue>
    </source>
</reference>
<evidence type="ECO:0000256" key="2">
    <source>
        <dbReference type="SAM" id="SignalP"/>
    </source>
</evidence>
<feature type="transmembrane region" description="Helical" evidence="1">
    <location>
        <begin position="61"/>
        <end position="81"/>
    </location>
</feature>
<name>A0A8J6EVJ2_ELECQ</name>
<dbReference type="AlphaFoldDB" id="A0A8J6EVJ2"/>
<gene>
    <name evidence="3" type="ORF">GDO78_003873</name>
</gene>
<dbReference type="Proteomes" id="UP000770717">
    <property type="component" value="Unassembled WGS sequence"/>
</dbReference>
<evidence type="ECO:0000256" key="1">
    <source>
        <dbReference type="SAM" id="Phobius"/>
    </source>
</evidence>
<keyword evidence="1" id="KW-0472">Membrane</keyword>
<keyword evidence="2" id="KW-0732">Signal</keyword>
<comment type="caution">
    <text evidence="3">The sequence shown here is derived from an EMBL/GenBank/DDBJ whole genome shotgun (WGS) entry which is preliminary data.</text>
</comment>
<evidence type="ECO:0000313" key="4">
    <source>
        <dbReference type="Proteomes" id="UP000770717"/>
    </source>
</evidence>
<sequence length="82" mass="9362">MFNIMILLQPSHLFLTILIINPSFRDSAISPQYRSIVNCSMRSLRRSPQQHCKLLNTGTAFVSRCILCGSFIFLVCVLYLIP</sequence>
<organism evidence="3 4">
    <name type="scientific">Eleutherodactylus coqui</name>
    <name type="common">Puerto Rican coqui</name>
    <dbReference type="NCBI Taxonomy" id="57060"/>
    <lineage>
        <taxon>Eukaryota</taxon>
        <taxon>Metazoa</taxon>
        <taxon>Chordata</taxon>
        <taxon>Craniata</taxon>
        <taxon>Vertebrata</taxon>
        <taxon>Euteleostomi</taxon>
        <taxon>Amphibia</taxon>
        <taxon>Batrachia</taxon>
        <taxon>Anura</taxon>
        <taxon>Neobatrachia</taxon>
        <taxon>Hyloidea</taxon>
        <taxon>Eleutherodactylidae</taxon>
        <taxon>Eleutherodactylinae</taxon>
        <taxon>Eleutherodactylus</taxon>
        <taxon>Eleutherodactylus</taxon>
    </lineage>
</organism>
<protein>
    <submittedName>
        <fullName evidence="3">Uncharacterized protein</fullName>
    </submittedName>
</protein>
<proteinExistence type="predicted"/>
<keyword evidence="1" id="KW-1133">Transmembrane helix</keyword>
<keyword evidence="1" id="KW-0812">Transmembrane</keyword>
<feature type="signal peptide" evidence="2">
    <location>
        <begin position="1"/>
        <end position="16"/>
    </location>
</feature>
<dbReference type="EMBL" id="WNTK01000012">
    <property type="protein sequence ID" value="KAG9475695.1"/>
    <property type="molecule type" value="Genomic_DNA"/>
</dbReference>
<accession>A0A8J6EVJ2</accession>
<feature type="chain" id="PRO_5035159975" evidence="2">
    <location>
        <begin position="17"/>
        <end position="82"/>
    </location>
</feature>